<accession>A0ABS1J423</accession>
<name>A0ABS1J423_9FIRM</name>
<protein>
    <recommendedName>
        <fullName evidence="5">2-dehydro-3-deoxy-phosphogluconate aldolase</fullName>
        <ecNumber evidence="5">4.1.2.14</ecNumber>
    </recommendedName>
</protein>
<proteinExistence type="inferred from homology"/>
<dbReference type="GO" id="GO:0008675">
    <property type="term" value="F:2-dehydro-3-deoxy-phosphogluconate aldolase activity"/>
    <property type="evidence" value="ECO:0007669"/>
    <property type="project" value="UniProtKB-EC"/>
</dbReference>
<keyword evidence="7" id="KW-0119">Carbohydrate metabolism</keyword>
<dbReference type="GO" id="GO:0008700">
    <property type="term" value="F:(R,S)-4-hydroxy-2-oxoglutarate aldolase activity"/>
    <property type="evidence" value="ECO:0007669"/>
    <property type="project" value="UniProtKB-EC"/>
</dbReference>
<dbReference type="NCBIfam" id="TIGR01182">
    <property type="entry name" value="eda"/>
    <property type="match status" value="1"/>
</dbReference>
<comment type="caution">
    <text evidence="8">The sequence shown here is derived from an EMBL/GenBank/DDBJ whole genome shotgun (WGS) entry which is preliminary data.</text>
</comment>
<evidence type="ECO:0000256" key="5">
    <source>
        <dbReference type="ARBA" id="ARBA00013063"/>
    </source>
</evidence>
<dbReference type="SUPFAM" id="SSF51569">
    <property type="entry name" value="Aldolase"/>
    <property type="match status" value="1"/>
</dbReference>
<dbReference type="PANTHER" id="PTHR30246:SF1">
    <property type="entry name" value="2-DEHYDRO-3-DEOXY-6-PHOSPHOGALACTONATE ALDOLASE-RELATED"/>
    <property type="match status" value="1"/>
</dbReference>
<keyword evidence="9" id="KW-1185">Reference proteome</keyword>
<evidence type="ECO:0000256" key="7">
    <source>
        <dbReference type="ARBA" id="ARBA00023277"/>
    </source>
</evidence>
<dbReference type="Proteomes" id="UP000604730">
    <property type="component" value="Unassembled WGS sequence"/>
</dbReference>
<dbReference type="Pfam" id="PF01081">
    <property type="entry name" value="Aldolase"/>
    <property type="match status" value="1"/>
</dbReference>
<comment type="catalytic activity">
    <reaction evidence="1">
        <text>2-dehydro-3-deoxy-6-phospho-D-gluconate = D-glyceraldehyde 3-phosphate + pyruvate</text>
        <dbReference type="Rhea" id="RHEA:17089"/>
        <dbReference type="ChEBI" id="CHEBI:15361"/>
        <dbReference type="ChEBI" id="CHEBI:57569"/>
        <dbReference type="ChEBI" id="CHEBI:59776"/>
        <dbReference type="EC" id="4.1.2.14"/>
    </reaction>
</comment>
<evidence type="ECO:0000256" key="3">
    <source>
        <dbReference type="ARBA" id="ARBA00006906"/>
    </source>
</evidence>
<comment type="pathway">
    <text evidence="2">Carbohydrate acid metabolism; 2-dehydro-3-deoxy-D-gluconate degradation; D-glyceraldehyde 3-phosphate and pyruvate from 2-dehydro-3-deoxy-D-gluconate: step 2/2.</text>
</comment>
<dbReference type="CDD" id="cd00452">
    <property type="entry name" value="KDPG_aldolase"/>
    <property type="match status" value="1"/>
</dbReference>
<dbReference type="InterPro" id="IPR031337">
    <property type="entry name" value="KDPG/KHG_AS_1"/>
</dbReference>
<dbReference type="NCBIfam" id="NF004325">
    <property type="entry name" value="PRK05718.1"/>
    <property type="match status" value="1"/>
</dbReference>
<keyword evidence="6 8" id="KW-0456">Lyase</keyword>
<reference evidence="8 9" key="1">
    <citation type="submission" date="2021-01" db="EMBL/GenBank/DDBJ databases">
        <title>Isolation and description of Catonella massiliensis sp. nov., a novel Catonella species, isolated from a stable periodontitis subject.</title>
        <authorList>
            <person name="Antezack A."/>
            <person name="Boxberger M."/>
            <person name="La Scola B."/>
            <person name="Monnet-Corti V."/>
        </authorList>
    </citation>
    <scope>NUCLEOTIDE SEQUENCE [LARGE SCALE GENOMIC DNA]</scope>
    <source>
        <strain evidence="8 9">Marseille-Q4567</strain>
    </source>
</reference>
<dbReference type="EMBL" id="JAEPRJ010000001">
    <property type="protein sequence ID" value="MBK5898810.1"/>
    <property type="molecule type" value="Genomic_DNA"/>
</dbReference>
<comment type="subunit">
    <text evidence="4">Homotrimer.</text>
</comment>
<evidence type="ECO:0000313" key="8">
    <source>
        <dbReference type="EMBL" id="MBK5898810.1"/>
    </source>
</evidence>
<dbReference type="InterPro" id="IPR000887">
    <property type="entry name" value="Aldlse_KDPG_KHG"/>
</dbReference>
<dbReference type="Gene3D" id="3.20.20.70">
    <property type="entry name" value="Aldolase class I"/>
    <property type="match status" value="1"/>
</dbReference>
<comment type="similarity">
    <text evidence="3">Belongs to the KHG/KDPG aldolase family.</text>
</comment>
<gene>
    <name evidence="8" type="primary">eda</name>
    <name evidence="8" type="ORF">JJN12_13680</name>
</gene>
<dbReference type="RefSeq" id="WP_208430204.1">
    <property type="nucleotide sequence ID" value="NZ_JAEPRJ010000001.1"/>
</dbReference>
<sequence>MLLHDIIENCGVVPVVVLEDANKAVPLAKALLAGGIKTCEVTFRTAAAEEAIRQIALNVPDMIVGAGTVITKEQLKSAVDAGAKFIVSPGSDIEVVRYAKELGVYMLPGAVTPTEIMQLMKEDIKVVKFFPAENYGGLKTIKAISQPFPNIRFVPTGGVSLSNLSTYLEFGKIAAVGGSWLCTKDLINEEKWDEITRLSKEAMEIFRKVRNL</sequence>
<evidence type="ECO:0000313" key="9">
    <source>
        <dbReference type="Proteomes" id="UP000604730"/>
    </source>
</evidence>
<dbReference type="EC" id="4.1.2.14" evidence="5"/>
<organism evidence="8 9">
    <name type="scientific">Catonella massiliensis</name>
    <dbReference type="NCBI Taxonomy" id="2799636"/>
    <lineage>
        <taxon>Bacteria</taxon>
        <taxon>Bacillati</taxon>
        <taxon>Bacillota</taxon>
        <taxon>Clostridia</taxon>
        <taxon>Lachnospirales</taxon>
        <taxon>Lachnospiraceae</taxon>
        <taxon>Catonella</taxon>
    </lineage>
</organism>
<evidence type="ECO:0000256" key="4">
    <source>
        <dbReference type="ARBA" id="ARBA00011233"/>
    </source>
</evidence>
<evidence type="ECO:0000256" key="2">
    <source>
        <dbReference type="ARBA" id="ARBA00004736"/>
    </source>
</evidence>
<dbReference type="PANTHER" id="PTHR30246">
    <property type="entry name" value="2-KETO-3-DEOXY-6-PHOSPHOGLUCONATE ALDOLASE"/>
    <property type="match status" value="1"/>
</dbReference>
<dbReference type="InterPro" id="IPR013785">
    <property type="entry name" value="Aldolase_TIM"/>
</dbReference>
<evidence type="ECO:0000256" key="6">
    <source>
        <dbReference type="ARBA" id="ARBA00023239"/>
    </source>
</evidence>
<dbReference type="PROSITE" id="PS00159">
    <property type="entry name" value="ALDOLASE_KDPG_KHG_1"/>
    <property type="match status" value="1"/>
</dbReference>
<evidence type="ECO:0000256" key="1">
    <source>
        <dbReference type="ARBA" id="ARBA00000654"/>
    </source>
</evidence>